<feature type="region of interest" description="Disordered" evidence="1">
    <location>
        <begin position="377"/>
        <end position="437"/>
    </location>
</feature>
<dbReference type="SUPFAM" id="SSF117281">
    <property type="entry name" value="Kelch motif"/>
    <property type="match status" value="1"/>
</dbReference>
<comment type="caution">
    <text evidence="3">The sequence shown here is derived from an EMBL/GenBank/DDBJ whole genome shotgun (WGS) entry which is preliminary data.</text>
</comment>
<dbReference type="InterPro" id="IPR044832">
    <property type="entry name" value="NRP-like"/>
</dbReference>
<dbReference type="InterPro" id="IPR015915">
    <property type="entry name" value="Kelch-typ_b-propeller"/>
</dbReference>
<dbReference type="PANTHER" id="PTHR46034:SF23">
    <property type="entry name" value="DCD (DEVELOPMENT AND CELL DEATH) DOMAIN PROTEIN"/>
    <property type="match status" value="1"/>
</dbReference>
<dbReference type="InterPro" id="IPR013989">
    <property type="entry name" value="Dev_and_cell_death_domain"/>
</dbReference>
<dbReference type="Gene3D" id="2.120.10.80">
    <property type="entry name" value="Kelch-type beta propeller"/>
    <property type="match status" value="2"/>
</dbReference>
<dbReference type="PANTHER" id="PTHR46034">
    <property type="match status" value="1"/>
</dbReference>
<name>A0AA88WT71_9ASTE</name>
<evidence type="ECO:0000259" key="2">
    <source>
        <dbReference type="PROSITE" id="PS51222"/>
    </source>
</evidence>
<dbReference type="PROSITE" id="PS51222">
    <property type="entry name" value="DCD"/>
    <property type="match status" value="1"/>
</dbReference>
<feature type="domain" description="DCD" evidence="2">
    <location>
        <begin position="34"/>
        <end position="168"/>
    </location>
</feature>
<dbReference type="Proteomes" id="UP001188597">
    <property type="component" value="Unassembled WGS sequence"/>
</dbReference>
<dbReference type="InterPro" id="IPR006652">
    <property type="entry name" value="Kelch_1"/>
</dbReference>
<evidence type="ECO:0000313" key="4">
    <source>
        <dbReference type="Proteomes" id="UP001188597"/>
    </source>
</evidence>
<accession>A0AA88WT71</accession>
<evidence type="ECO:0000256" key="1">
    <source>
        <dbReference type="SAM" id="MobiDB-lite"/>
    </source>
</evidence>
<dbReference type="EMBL" id="JAVXUP010000474">
    <property type="protein sequence ID" value="KAK3027110.1"/>
    <property type="molecule type" value="Genomic_DNA"/>
</dbReference>
<dbReference type="Pfam" id="PF01344">
    <property type="entry name" value="Kelch_1"/>
    <property type="match status" value="5"/>
</dbReference>
<feature type="region of interest" description="Disordered" evidence="1">
    <location>
        <begin position="343"/>
        <end position="364"/>
    </location>
</feature>
<dbReference type="SMART" id="SM00612">
    <property type="entry name" value="Kelch"/>
    <property type="match status" value="5"/>
</dbReference>
<reference evidence="3" key="1">
    <citation type="submission" date="2022-12" db="EMBL/GenBank/DDBJ databases">
        <title>Draft genome assemblies for two species of Escallonia (Escalloniales).</title>
        <authorList>
            <person name="Chanderbali A."/>
            <person name="Dervinis C."/>
            <person name="Anghel I."/>
            <person name="Soltis D."/>
            <person name="Soltis P."/>
            <person name="Zapata F."/>
        </authorList>
    </citation>
    <scope>NUCLEOTIDE SEQUENCE</scope>
    <source>
        <strain evidence="3">UCBG64.0493</strain>
        <tissue evidence="3">Leaf</tissue>
    </source>
</reference>
<organism evidence="3 4">
    <name type="scientific">Escallonia herrerae</name>
    <dbReference type="NCBI Taxonomy" id="1293975"/>
    <lineage>
        <taxon>Eukaryota</taxon>
        <taxon>Viridiplantae</taxon>
        <taxon>Streptophyta</taxon>
        <taxon>Embryophyta</taxon>
        <taxon>Tracheophyta</taxon>
        <taxon>Spermatophyta</taxon>
        <taxon>Magnoliopsida</taxon>
        <taxon>eudicotyledons</taxon>
        <taxon>Gunneridae</taxon>
        <taxon>Pentapetalae</taxon>
        <taxon>asterids</taxon>
        <taxon>campanulids</taxon>
        <taxon>Escalloniales</taxon>
        <taxon>Escalloniaceae</taxon>
        <taxon>Escallonia</taxon>
    </lineage>
</organism>
<keyword evidence="4" id="KW-1185">Reference proteome</keyword>
<feature type="compositionally biased region" description="Polar residues" evidence="1">
    <location>
        <begin position="381"/>
        <end position="407"/>
    </location>
</feature>
<dbReference type="SMART" id="SM00767">
    <property type="entry name" value="DCD"/>
    <property type="match status" value="1"/>
</dbReference>
<dbReference type="Pfam" id="PF10539">
    <property type="entry name" value="Dev_Cell_Death"/>
    <property type="match status" value="1"/>
</dbReference>
<evidence type="ECO:0000313" key="3">
    <source>
        <dbReference type="EMBL" id="KAK3027110.1"/>
    </source>
</evidence>
<feature type="compositionally biased region" description="Basic and acidic residues" evidence="1">
    <location>
        <begin position="410"/>
        <end position="425"/>
    </location>
</feature>
<feature type="region of interest" description="Disordered" evidence="1">
    <location>
        <begin position="267"/>
        <end position="316"/>
    </location>
</feature>
<gene>
    <name evidence="3" type="ORF">RJ639_042404</name>
</gene>
<dbReference type="GO" id="GO:0034976">
    <property type="term" value="P:response to endoplasmic reticulum stress"/>
    <property type="evidence" value="ECO:0007669"/>
    <property type="project" value="InterPro"/>
</dbReference>
<protein>
    <recommendedName>
        <fullName evidence="2">DCD domain-containing protein</fullName>
    </recommendedName>
</protein>
<dbReference type="AlphaFoldDB" id="A0AA88WT71"/>
<proteinExistence type="predicted"/>
<sequence length="796" mass="88362">MGAGTKTKTLHLKEKSQHPITVNCSAPARNLRKSDIRAVIFGCKNHTIAECYARLPATHFSYVRNITPGLPLFLFNYSDRKLHGIFEATSTGQMNIDRYGWTDVEEEAHGQEYTKYAAQVRVRIQKQCRPLSEDQFGPVIADNYYERKLFWFELDRAQTSKLISLFTSSPVNVNVSWSQTARCNTPFHSVPTHASRQPGYGYGIQTSAPEADFGCSDQTKVQWSSETLMGAEAVVGNPNSDGQSYSFVGNTSRSIFQRKWSALFEHQPASDTASKDKSLMTQRQKPTFPPSSESNMKSESSRFAPSLDGGSSHHLEASGGELVTERCDEAFWHQEPNCTNPSLWTEEADSLPHSTSVESKLPSDLRNEVEFGNSECHKATASESSDLNDSSYFSPHSDTGSQTSESSVAEDAKERYDEVTHEPGHPKPNVMNTDDSHANDTYHPVIQSGFHVESKSSSIVETVMTLKPSDLQSLVVKEHLKMRCDVLESGPLPPIRQTDVEAEPLNEPHPESDELVVILGGYDGSAWLSAFDSYSPSYDITRSLSPMTFLRSYASVAKLDGELYIMGGTHGNVCYYFAVESYNPISDTWVIRPSLNQKRGSLAGASLNGKIYAIGGGNRDGCFSEVEMLDLNIGKWIFTRSMQHERFAPAVAEINNTLYVVGGYDGRNYLKSFERFDPREYLWTGLKSMSTRRGCHSLVVLNEKLYALGGYDGAKMVSTVEVFDPRIGSWTPGGQMNDPKGYFGPVVIGDKIYTIGGVKEGEDILDTIECYKEGCGWEVTNLKAIGKRCFFSAFVL</sequence>